<proteinExistence type="predicted"/>
<feature type="compositionally biased region" description="Polar residues" evidence="1">
    <location>
        <begin position="110"/>
        <end position="119"/>
    </location>
</feature>
<protein>
    <submittedName>
        <fullName evidence="2">Uncharacterized protein</fullName>
    </submittedName>
</protein>
<comment type="caution">
    <text evidence="2">The sequence shown here is derived from an EMBL/GenBank/DDBJ whole genome shotgun (WGS) entry which is preliminary data.</text>
</comment>
<keyword evidence="3" id="KW-1185">Reference proteome</keyword>
<dbReference type="Proteomes" id="UP000765509">
    <property type="component" value="Unassembled WGS sequence"/>
</dbReference>
<evidence type="ECO:0000313" key="3">
    <source>
        <dbReference type="Proteomes" id="UP000765509"/>
    </source>
</evidence>
<organism evidence="2 3">
    <name type="scientific">Austropuccinia psidii MF-1</name>
    <dbReference type="NCBI Taxonomy" id="1389203"/>
    <lineage>
        <taxon>Eukaryota</taxon>
        <taxon>Fungi</taxon>
        <taxon>Dikarya</taxon>
        <taxon>Basidiomycota</taxon>
        <taxon>Pucciniomycotina</taxon>
        <taxon>Pucciniomycetes</taxon>
        <taxon>Pucciniales</taxon>
        <taxon>Sphaerophragmiaceae</taxon>
        <taxon>Austropuccinia</taxon>
    </lineage>
</organism>
<evidence type="ECO:0000256" key="1">
    <source>
        <dbReference type="SAM" id="MobiDB-lite"/>
    </source>
</evidence>
<sequence>MSSKLTEITESSPYAPPPSVLCGSGNLSRLASPSMASSGHFNPSNPMMVTRQLKFFILLVLSVRPRYCYIAKRPCRQAGREASNVRRYLWSRKDGPFGKEFPVSEAPTRDGTSGISHLTGSRKREVASRTNFGGPIPVGVRLIYSSSGVPISRINTEGVVKRIRRIADSPPDPDAEGSDELDGAEFVVVPHLVVHQYSSSSSQPLANRFQSHVIPSTPRNFQPSLATVPTSLPPTSPISSHSRLSLTQAVRHPPSNNPGTHP</sequence>
<accession>A0A9Q3J9T8</accession>
<feature type="region of interest" description="Disordered" evidence="1">
    <location>
        <begin position="220"/>
        <end position="262"/>
    </location>
</feature>
<feature type="region of interest" description="Disordered" evidence="1">
    <location>
        <begin position="100"/>
        <end position="128"/>
    </location>
</feature>
<gene>
    <name evidence="2" type="ORF">O181_098750</name>
</gene>
<dbReference type="EMBL" id="AVOT02067554">
    <property type="protein sequence ID" value="MBW0559035.1"/>
    <property type="molecule type" value="Genomic_DNA"/>
</dbReference>
<name>A0A9Q3J9T8_9BASI</name>
<evidence type="ECO:0000313" key="2">
    <source>
        <dbReference type="EMBL" id="MBW0559035.1"/>
    </source>
</evidence>
<dbReference type="AlphaFoldDB" id="A0A9Q3J9T8"/>
<reference evidence="2" key="1">
    <citation type="submission" date="2021-03" db="EMBL/GenBank/DDBJ databases">
        <title>Draft genome sequence of rust myrtle Austropuccinia psidii MF-1, a brazilian biotype.</title>
        <authorList>
            <person name="Quecine M.C."/>
            <person name="Pachon D.M.R."/>
            <person name="Bonatelli M.L."/>
            <person name="Correr F.H."/>
            <person name="Franceschini L.M."/>
            <person name="Leite T.F."/>
            <person name="Margarido G.R.A."/>
            <person name="Almeida C.A."/>
            <person name="Ferrarezi J.A."/>
            <person name="Labate C.A."/>
        </authorList>
    </citation>
    <scope>NUCLEOTIDE SEQUENCE</scope>
    <source>
        <strain evidence="2">MF-1</strain>
    </source>
</reference>